<dbReference type="AlphaFoldDB" id="A0A3Q7HKT8"/>
<accession>A0A3Q7HKT8</accession>
<dbReference type="STRING" id="4081.A0A3Q7HKT8"/>
<reference evidence="2" key="1">
    <citation type="journal article" date="2012" name="Nature">
        <title>The tomato genome sequence provides insights into fleshy fruit evolution.</title>
        <authorList>
            <consortium name="Tomato Genome Consortium"/>
        </authorList>
    </citation>
    <scope>NUCLEOTIDE SEQUENCE [LARGE SCALE GENOMIC DNA]</scope>
    <source>
        <strain evidence="2">cv. Heinz 1706</strain>
    </source>
</reference>
<dbReference type="EnsemblPlants" id="Solyc06g018003.1.1">
    <property type="protein sequence ID" value="Solyc06g018003.1.1"/>
    <property type="gene ID" value="Solyc06g018003.1"/>
</dbReference>
<reference evidence="2" key="2">
    <citation type="submission" date="2019-01" db="UniProtKB">
        <authorList>
            <consortium name="EnsemblPlants"/>
        </authorList>
    </citation>
    <scope>IDENTIFICATION</scope>
    <source>
        <strain evidence="2">cv. Heinz 1706</strain>
    </source>
</reference>
<evidence type="ECO:0000256" key="1">
    <source>
        <dbReference type="SAM" id="MobiDB-lite"/>
    </source>
</evidence>
<organism evidence="2">
    <name type="scientific">Solanum lycopersicum</name>
    <name type="common">Tomato</name>
    <name type="synonym">Lycopersicon esculentum</name>
    <dbReference type="NCBI Taxonomy" id="4081"/>
    <lineage>
        <taxon>Eukaryota</taxon>
        <taxon>Viridiplantae</taxon>
        <taxon>Streptophyta</taxon>
        <taxon>Embryophyta</taxon>
        <taxon>Tracheophyta</taxon>
        <taxon>Spermatophyta</taxon>
        <taxon>Magnoliopsida</taxon>
        <taxon>eudicotyledons</taxon>
        <taxon>Gunneridae</taxon>
        <taxon>Pentapetalae</taxon>
        <taxon>asterids</taxon>
        <taxon>lamiids</taxon>
        <taxon>Solanales</taxon>
        <taxon>Solanaceae</taxon>
        <taxon>Solanoideae</taxon>
        <taxon>Solaneae</taxon>
        <taxon>Solanum</taxon>
        <taxon>Solanum subgen. Lycopersicon</taxon>
    </lineage>
</organism>
<sequence>KHNVDQDNGGSAVDANEQTDKVDQQSISPNHMDCSKEQHMEDAIEDIHSPQHSHVLIEEVALNNENDYTTGEASHSDTKILNADEHDVDTLQHNIEKHTTSLFHVDTSTEVENTVQPLCLMSHGEIIESAFWLSDSQLPIQLPVKKSSLPPDTETPAPRHRMPSRIIQSPYLTDFGSNDKGKAKIDDYVLLLYPFEFCSILEQLPLEPVKEGRHNG</sequence>
<dbReference type="Gramene" id="Solyc06g018003.1.1">
    <property type="protein sequence ID" value="Solyc06g018003.1.1"/>
    <property type="gene ID" value="Solyc06g018003.1"/>
</dbReference>
<evidence type="ECO:0000313" key="3">
    <source>
        <dbReference type="Proteomes" id="UP000004994"/>
    </source>
</evidence>
<evidence type="ECO:0000313" key="2">
    <source>
        <dbReference type="EnsemblPlants" id="Solyc06g018003.1.1"/>
    </source>
</evidence>
<name>A0A3Q7HKT8_SOLLC</name>
<proteinExistence type="predicted"/>
<dbReference type="PaxDb" id="4081-Solyc06g018020.1.1"/>
<keyword evidence="3" id="KW-1185">Reference proteome</keyword>
<dbReference type="Proteomes" id="UP000004994">
    <property type="component" value="Chromosome 6"/>
</dbReference>
<protein>
    <submittedName>
        <fullName evidence="2">Uncharacterized protein</fullName>
    </submittedName>
</protein>
<feature type="region of interest" description="Disordered" evidence="1">
    <location>
        <begin position="1"/>
        <end position="36"/>
    </location>
</feature>
<dbReference type="InParanoid" id="A0A3Q7HKT8"/>